<dbReference type="InterPro" id="IPR011604">
    <property type="entry name" value="PDDEXK-like_dom_sf"/>
</dbReference>
<dbReference type="PROSITE" id="PS50966">
    <property type="entry name" value="ZF_SWIM"/>
    <property type="match status" value="1"/>
</dbReference>
<keyword evidence="2" id="KW-0479">Metal-binding</keyword>
<dbReference type="InterPro" id="IPR007527">
    <property type="entry name" value="Znf_SWIM"/>
</dbReference>
<dbReference type="GO" id="GO:0015074">
    <property type="term" value="P:DNA integration"/>
    <property type="evidence" value="ECO:0007669"/>
    <property type="project" value="InterPro"/>
</dbReference>
<evidence type="ECO:0000256" key="1">
    <source>
        <dbReference type="ARBA" id="ARBA00023172"/>
    </source>
</evidence>
<keyword evidence="1" id="KW-0233">DNA recombination</keyword>
<dbReference type="Pfam" id="PF04434">
    <property type="entry name" value="SWIM"/>
    <property type="match status" value="1"/>
</dbReference>
<dbReference type="Gene3D" id="1.10.443.10">
    <property type="entry name" value="Intergrase catalytic core"/>
    <property type="match status" value="1"/>
</dbReference>
<reference evidence="4" key="1">
    <citation type="journal article" date="2020" name="J Insects Food Feed">
        <title>The yellow mealworm (Tenebrio molitor) genome: a resource for the emerging insects as food and feed industry.</title>
        <authorList>
            <person name="Eriksson T."/>
            <person name="Andere A."/>
            <person name="Kelstrup H."/>
            <person name="Emery V."/>
            <person name="Picard C."/>
        </authorList>
    </citation>
    <scope>NUCLEOTIDE SEQUENCE</scope>
    <source>
        <strain evidence="4">Stoneville</strain>
        <tissue evidence="4">Whole head</tissue>
    </source>
</reference>
<dbReference type="Pfam" id="PF09588">
    <property type="entry name" value="YqaJ"/>
    <property type="match status" value="1"/>
</dbReference>
<dbReference type="GO" id="GO:0003677">
    <property type="term" value="F:DNA binding"/>
    <property type="evidence" value="ECO:0007669"/>
    <property type="project" value="InterPro"/>
</dbReference>
<dbReference type="InterPro" id="IPR019080">
    <property type="entry name" value="YqaJ_viral_recombinase"/>
</dbReference>
<feature type="domain" description="SWIM-type" evidence="3">
    <location>
        <begin position="377"/>
        <end position="414"/>
    </location>
</feature>
<dbReference type="InterPro" id="IPR011335">
    <property type="entry name" value="Restrct_endonuc-II-like"/>
</dbReference>
<comment type="caution">
    <text evidence="4">The sequence shown here is derived from an EMBL/GenBank/DDBJ whole genome shotgun (WGS) entry which is preliminary data.</text>
</comment>
<reference evidence="4" key="2">
    <citation type="submission" date="2021-08" db="EMBL/GenBank/DDBJ databases">
        <authorList>
            <person name="Eriksson T."/>
        </authorList>
    </citation>
    <scope>NUCLEOTIDE SEQUENCE</scope>
    <source>
        <strain evidence="4">Stoneville</strain>
        <tissue evidence="4">Whole head</tissue>
    </source>
</reference>
<dbReference type="PANTHER" id="PTHR39953">
    <property type="entry name" value="RE54151P"/>
    <property type="match status" value="1"/>
</dbReference>
<gene>
    <name evidence="4" type="ORF">GEV33_008260</name>
</gene>
<keyword evidence="5" id="KW-1185">Reference proteome</keyword>
<keyword evidence="2" id="KW-0862">Zinc</keyword>
<keyword evidence="2" id="KW-0863">Zinc-finger</keyword>
<dbReference type="GO" id="GO:0006281">
    <property type="term" value="P:DNA repair"/>
    <property type="evidence" value="ECO:0007669"/>
    <property type="project" value="UniProtKB-ARBA"/>
</dbReference>
<evidence type="ECO:0000313" key="4">
    <source>
        <dbReference type="EMBL" id="KAH0814531.1"/>
    </source>
</evidence>
<dbReference type="GO" id="GO:0006310">
    <property type="term" value="P:DNA recombination"/>
    <property type="evidence" value="ECO:0007669"/>
    <property type="project" value="UniProtKB-KW"/>
</dbReference>
<evidence type="ECO:0000256" key="2">
    <source>
        <dbReference type="PROSITE-ProRule" id="PRU00325"/>
    </source>
</evidence>
<dbReference type="SUPFAM" id="SSF52980">
    <property type="entry name" value="Restriction endonuclease-like"/>
    <property type="match status" value="1"/>
</dbReference>
<dbReference type="AlphaFoldDB" id="A0A8J6HGY9"/>
<evidence type="ECO:0000259" key="3">
    <source>
        <dbReference type="PROSITE" id="PS50966"/>
    </source>
</evidence>
<dbReference type="Gene3D" id="3.90.320.10">
    <property type="match status" value="1"/>
</dbReference>
<proteinExistence type="predicted"/>
<dbReference type="SUPFAM" id="SSF56349">
    <property type="entry name" value="DNA breaking-rejoining enzymes"/>
    <property type="match status" value="1"/>
</dbReference>
<dbReference type="GO" id="GO:0008270">
    <property type="term" value="F:zinc ion binding"/>
    <property type="evidence" value="ECO:0007669"/>
    <property type="project" value="UniProtKB-KW"/>
</dbReference>
<dbReference type="CDD" id="cd22343">
    <property type="entry name" value="PDDEXK_lambda_exonuclease-like"/>
    <property type="match status" value="1"/>
</dbReference>
<accession>A0A8J6HGY9</accession>
<dbReference type="PANTHER" id="PTHR39953:SF1">
    <property type="entry name" value="RE54151P"/>
    <property type="match status" value="1"/>
</dbReference>
<dbReference type="InterPro" id="IPR011010">
    <property type="entry name" value="DNA_brk_join_enz"/>
</dbReference>
<name>A0A8J6HGY9_TENMO</name>
<dbReference type="Proteomes" id="UP000719412">
    <property type="component" value="Unassembled WGS sequence"/>
</dbReference>
<evidence type="ECO:0000313" key="5">
    <source>
        <dbReference type="Proteomes" id="UP000719412"/>
    </source>
</evidence>
<sequence length="701" mass="79306">MVVDEDAILTYLHEKSQVLKPSSVWSKFSMLKATLNVKENIDIGAFLKVIAFLKRNAVGYEAKKSKVLTREEVNTFLKEADDNVYLLMKVVLLFGICGACRREELHSLHVGDIVEQGSSLFITLSDTKTHSKRVFSVTADGEAVNALELYRKYAVLRPLNVQHDYFSVAYRNQKCTVQTVGIHSFGKMPRIVANYLKLPNPEMYTGHCFRRTSATLIADTGADFVTLKRLGDRHGYHTASVFLKESFRLVVLLWSYICIYVRLVLTDSNTMASPILHLTPLDFNFWGHTKDLVYEVEINTKSQLQKRLTDAANQILSEKHVIKFYHIAQFFGQDMNYLSRGENAYTSAHVQSVTFDGNVEPVLLKGVVQASMKKRAYNVEVAYNPREGVKKAYCTCPRGEVICHHMAALLYHGHYNISATDTACQWKIVQTPPETAQPVKLSDLFTRKNQNYRATKRDLSASEITTFAQALGPSNVVGFSWLLRAEPTVDAATRIPNIEDIIFSEEYLAATDKQIFILERSQVSKETILEIEKLTRGQHLNSNWHLARKHRLTASKFGLVLSACRRNRYPPSLLKNLMEGYSLDRVAAVQWGKQHKGTALGEFKAATGLSFEPSGLWLHPCGLLGASPDGVGEDFVIEVKCPYKFRNAASLKDVVDKNYCFWYEGDVTVVNTNHQYYHQVQGQLHLLDKAVCYMMKIGQKI</sequence>
<organism evidence="4 5">
    <name type="scientific">Tenebrio molitor</name>
    <name type="common">Yellow mealworm beetle</name>
    <dbReference type="NCBI Taxonomy" id="7067"/>
    <lineage>
        <taxon>Eukaryota</taxon>
        <taxon>Metazoa</taxon>
        <taxon>Ecdysozoa</taxon>
        <taxon>Arthropoda</taxon>
        <taxon>Hexapoda</taxon>
        <taxon>Insecta</taxon>
        <taxon>Pterygota</taxon>
        <taxon>Neoptera</taxon>
        <taxon>Endopterygota</taxon>
        <taxon>Coleoptera</taxon>
        <taxon>Polyphaga</taxon>
        <taxon>Cucujiformia</taxon>
        <taxon>Tenebrionidae</taxon>
        <taxon>Tenebrio</taxon>
    </lineage>
</organism>
<dbReference type="InterPro" id="IPR013762">
    <property type="entry name" value="Integrase-like_cat_sf"/>
</dbReference>
<protein>
    <recommendedName>
        <fullName evidence="3">SWIM-type domain-containing protein</fullName>
    </recommendedName>
</protein>
<dbReference type="EMBL" id="JABDTM020024207">
    <property type="protein sequence ID" value="KAH0814531.1"/>
    <property type="molecule type" value="Genomic_DNA"/>
</dbReference>